<accession>A0A084VLF7</accession>
<organism evidence="1">
    <name type="scientific">Anopheles sinensis</name>
    <name type="common">Mosquito</name>
    <dbReference type="NCBI Taxonomy" id="74873"/>
    <lineage>
        <taxon>Eukaryota</taxon>
        <taxon>Metazoa</taxon>
        <taxon>Ecdysozoa</taxon>
        <taxon>Arthropoda</taxon>
        <taxon>Hexapoda</taxon>
        <taxon>Insecta</taxon>
        <taxon>Pterygota</taxon>
        <taxon>Neoptera</taxon>
        <taxon>Endopterygota</taxon>
        <taxon>Diptera</taxon>
        <taxon>Nematocera</taxon>
        <taxon>Culicoidea</taxon>
        <taxon>Culicidae</taxon>
        <taxon>Anophelinae</taxon>
        <taxon>Anopheles</taxon>
    </lineage>
</organism>
<dbReference type="AlphaFoldDB" id="A0A084VLF7"/>
<dbReference type="EMBL" id="KE524974">
    <property type="protein sequence ID" value="KFB38801.1"/>
    <property type="molecule type" value="Genomic_DNA"/>
</dbReference>
<evidence type="ECO:0000313" key="3">
    <source>
        <dbReference type="Proteomes" id="UP000030765"/>
    </source>
</evidence>
<sequence>MEPACPRSPFKGLRCPISSPTLLSLVAASSARFVPDPGVHGDRSERLPSGRDKGYYASLGVALALGCNGRATKREENRRLRSIPVLGRGVMSQAIRFNLTTF</sequence>
<dbReference type="EMBL" id="ATLV01014485">
    <property type="status" value="NOT_ANNOTATED_CDS"/>
    <property type="molecule type" value="Genomic_DNA"/>
</dbReference>
<name>A0A084VLF7_ANOSI</name>
<reference evidence="2" key="2">
    <citation type="submission" date="2020-05" db="UniProtKB">
        <authorList>
            <consortium name="EnsemblMetazoa"/>
        </authorList>
    </citation>
    <scope>IDENTIFICATION</scope>
</reference>
<reference evidence="1 3" key="1">
    <citation type="journal article" date="2014" name="BMC Genomics">
        <title>Genome sequence of Anopheles sinensis provides insight into genetics basis of mosquito competence for malaria parasites.</title>
        <authorList>
            <person name="Zhou D."/>
            <person name="Zhang D."/>
            <person name="Ding G."/>
            <person name="Shi L."/>
            <person name="Hou Q."/>
            <person name="Ye Y."/>
            <person name="Xu Y."/>
            <person name="Zhou H."/>
            <person name="Xiong C."/>
            <person name="Li S."/>
            <person name="Yu J."/>
            <person name="Hong S."/>
            <person name="Yu X."/>
            <person name="Zou P."/>
            <person name="Chen C."/>
            <person name="Chang X."/>
            <person name="Wang W."/>
            <person name="Lv Y."/>
            <person name="Sun Y."/>
            <person name="Ma L."/>
            <person name="Shen B."/>
            <person name="Zhu C."/>
        </authorList>
    </citation>
    <scope>NUCLEOTIDE SEQUENCE [LARGE SCALE GENOMIC DNA]</scope>
</reference>
<dbReference type="Proteomes" id="UP000030765">
    <property type="component" value="Unassembled WGS sequence"/>
</dbReference>
<keyword evidence="3" id="KW-1185">Reference proteome</keyword>
<evidence type="ECO:0000313" key="1">
    <source>
        <dbReference type="EMBL" id="KFB38801.1"/>
    </source>
</evidence>
<protein>
    <submittedName>
        <fullName evidence="1 2">Uncharacterized protein</fullName>
    </submittedName>
</protein>
<dbReference type="VEuPathDB" id="VectorBase:ASIC006284"/>
<dbReference type="EnsemblMetazoa" id="ASIC006284-RA">
    <property type="protein sequence ID" value="ASIC006284-PA"/>
    <property type="gene ID" value="ASIC006284"/>
</dbReference>
<gene>
    <name evidence="1" type="ORF">ZHAS_00006284</name>
</gene>
<proteinExistence type="predicted"/>
<evidence type="ECO:0000313" key="2">
    <source>
        <dbReference type="EnsemblMetazoa" id="ASIC006284-PA"/>
    </source>
</evidence>